<proteinExistence type="predicted"/>
<evidence type="ECO:0000313" key="2">
    <source>
        <dbReference type="EMBL" id="KAK8900565.1"/>
    </source>
</evidence>
<reference evidence="2 3" key="1">
    <citation type="submission" date="2024-04" db="EMBL/GenBank/DDBJ databases">
        <title>Tritrichomonas musculus Genome.</title>
        <authorList>
            <person name="Alves-Ferreira E."/>
            <person name="Grigg M."/>
            <person name="Lorenzi H."/>
            <person name="Galac M."/>
        </authorList>
    </citation>
    <scope>NUCLEOTIDE SEQUENCE [LARGE SCALE GENOMIC DNA]</scope>
    <source>
        <strain evidence="2 3">EAF2021</strain>
    </source>
</reference>
<evidence type="ECO:0000256" key="1">
    <source>
        <dbReference type="SAM" id="MobiDB-lite"/>
    </source>
</evidence>
<accession>A0ABR2LB29</accession>
<organism evidence="2 3">
    <name type="scientific">Tritrichomonas musculus</name>
    <dbReference type="NCBI Taxonomy" id="1915356"/>
    <lineage>
        <taxon>Eukaryota</taxon>
        <taxon>Metamonada</taxon>
        <taxon>Parabasalia</taxon>
        <taxon>Tritrichomonadida</taxon>
        <taxon>Tritrichomonadidae</taxon>
        <taxon>Tritrichomonas</taxon>
    </lineage>
</organism>
<dbReference type="EMBL" id="JAPFFF010000001">
    <property type="protein sequence ID" value="KAK8900565.1"/>
    <property type="molecule type" value="Genomic_DNA"/>
</dbReference>
<sequence>MDEAGQDKYIDTHSMKVIVTIPYSNAIIKIPVRRCVKRSTVIHCICCDCKYPKPLVIIPRKTLDSAVLNKLTCQNVMVNIQTKGFTTTELLVNIHTIYYTTKIKGSKLQEIMKYSKKGGFEYNINEFCDSNVYKLESRQLFRHVLSNKISSQGGPSNKLNHGNLLNNALPSQHVVQIKGGEKEIPREVWSKVLQKKIKTKSKPKKEAVVKEKKEAVVEEDSNA</sequence>
<gene>
    <name evidence="2" type="ORF">M9Y10_002893</name>
</gene>
<keyword evidence="3" id="KW-1185">Reference proteome</keyword>
<name>A0ABR2LB29_9EUKA</name>
<comment type="caution">
    <text evidence="2">The sequence shown here is derived from an EMBL/GenBank/DDBJ whole genome shotgun (WGS) entry which is preliminary data.</text>
</comment>
<feature type="compositionally biased region" description="Basic and acidic residues" evidence="1">
    <location>
        <begin position="204"/>
        <end position="216"/>
    </location>
</feature>
<feature type="region of interest" description="Disordered" evidence="1">
    <location>
        <begin position="200"/>
        <end position="223"/>
    </location>
</feature>
<dbReference type="Proteomes" id="UP001470230">
    <property type="component" value="Unassembled WGS sequence"/>
</dbReference>
<protein>
    <submittedName>
        <fullName evidence="2">Uncharacterized protein</fullName>
    </submittedName>
</protein>
<evidence type="ECO:0000313" key="3">
    <source>
        <dbReference type="Proteomes" id="UP001470230"/>
    </source>
</evidence>